<dbReference type="Proteomes" id="UP000680656">
    <property type="component" value="Chromosome"/>
</dbReference>
<dbReference type="GO" id="GO:0005829">
    <property type="term" value="C:cytosol"/>
    <property type="evidence" value="ECO:0007669"/>
    <property type="project" value="TreeGrafter"/>
</dbReference>
<dbReference type="EMBL" id="CP075546">
    <property type="protein sequence ID" value="QVV87494.1"/>
    <property type="molecule type" value="Genomic_DNA"/>
</dbReference>
<dbReference type="SMART" id="SM00260">
    <property type="entry name" value="CheW"/>
    <property type="match status" value="1"/>
</dbReference>
<keyword evidence="1" id="KW-0175">Coiled coil</keyword>
<dbReference type="SMART" id="SM00091">
    <property type="entry name" value="PAS"/>
    <property type="match status" value="2"/>
</dbReference>
<gene>
    <name evidence="5" type="ORF">KHC33_08900</name>
</gene>
<reference evidence="5 6" key="1">
    <citation type="submission" date="2021-05" db="EMBL/GenBank/DDBJ databases">
        <title>A novel Methanospirillum isolate from a pyrite-forming mixed culture.</title>
        <authorList>
            <person name="Bunk B."/>
            <person name="Sproer C."/>
            <person name="Spring S."/>
            <person name="Pester M."/>
        </authorList>
    </citation>
    <scope>NUCLEOTIDE SEQUENCE [LARGE SCALE GENOMIC DNA]</scope>
    <source>
        <strain evidence="5 6">J.3.6.1-F.2.7.3</strain>
    </source>
</reference>
<evidence type="ECO:0000313" key="6">
    <source>
        <dbReference type="Proteomes" id="UP000680656"/>
    </source>
</evidence>
<keyword evidence="6" id="KW-1185">Reference proteome</keyword>
<dbReference type="Pfam" id="PF13426">
    <property type="entry name" value="PAS_9"/>
    <property type="match status" value="1"/>
</dbReference>
<evidence type="ECO:0000259" key="4">
    <source>
        <dbReference type="PROSITE" id="PS50851"/>
    </source>
</evidence>
<dbReference type="InterPro" id="IPR036061">
    <property type="entry name" value="CheW-like_dom_sf"/>
</dbReference>
<dbReference type="RefSeq" id="WP_214418315.1">
    <property type="nucleotide sequence ID" value="NZ_CP075546.1"/>
</dbReference>
<dbReference type="InterPro" id="IPR039315">
    <property type="entry name" value="CheW"/>
</dbReference>
<dbReference type="GO" id="GO:0006935">
    <property type="term" value="P:chemotaxis"/>
    <property type="evidence" value="ECO:0007669"/>
    <property type="project" value="InterPro"/>
</dbReference>
<name>A0A8E7EHW6_9EURY</name>
<dbReference type="Gene3D" id="2.30.30.40">
    <property type="entry name" value="SH3 Domains"/>
    <property type="match status" value="1"/>
</dbReference>
<feature type="domain" description="CheW-like" evidence="4">
    <location>
        <begin position="617"/>
        <end position="774"/>
    </location>
</feature>
<dbReference type="SUPFAM" id="SSF50341">
    <property type="entry name" value="CheW-like"/>
    <property type="match status" value="1"/>
</dbReference>
<accession>A0A8E7EHW6</accession>
<evidence type="ECO:0000259" key="3">
    <source>
        <dbReference type="PROSITE" id="PS50112"/>
    </source>
</evidence>
<feature type="domain" description="PAS" evidence="3">
    <location>
        <begin position="342"/>
        <end position="382"/>
    </location>
</feature>
<dbReference type="Pfam" id="PF01584">
    <property type="entry name" value="CheW"/>
    <property type="match status" value="1"/>
</dbReference>
<sequence>MQREHEYTGRKGLFTITSEEAKQKGIITHDENLEEIIAKISSYKDGDFPTVPEKFIALLERIQKDAESITNANQEIHSIQGELQKLTEEHASLKKEHESYLSDLISAHTEFDRSLEIFQYHEIPMVIVGKDQQVMDANDKFCSIFAVERSEIIRQFPLITRYIPEQKPFIAPDEKKYTTVSLKPPILPFDHEAVSLELLIQHSSKEKFSDIDKIPYQILENALNETLLPVTIVDEYNIVQFVNPALLFQLAREKQFVTRRDIASCGFDGEIVEKINEVRVSWTRQEFQTSIYHRDNTIIHVWTQLIPLEYNENKYILIVLLPDEEEPDPILTQEYPKSTYISSTYVKTLIDINPNPIVLFDSDTKIVHANEGLSELIGVSSDLLKNQKLSDIGFQIPDASLFSEDIEILPDEICIESPYGVQCYSGLLIPGNSEEGSSSILILQPPLHNEERPQNDTQTENVPVELPSPEMSVDSTEKISSSISVYMSFSIPLILIDNENKMQMNEEFLVWSGITYEKFSEYEQGIFLLLEELVKQPDKICTFSFPHGKKSFRINIQNKSGEQSVQIYWFIDQTREYEHISELQSQVESVKKELTTVRSSLSNEQVSIKNSENLIDQIDIVEFELSGSRYAMDIGMVREVVEMLPITPLPKTPPYIIGIINLRGEVTHVVDLSILLGEGIKKDRTGQKIIIVPPDAAHGEHLGIVVDNVRSVTEIGVKQVTALGEEINNRIQTRIKGIIKVTHDDLIDKREGTEKDANLVIWLDMKEILNRLAGFH</sequence>
<feature type="coiled-coil region" evidence="1">
    <location>
        <begin position="69"/>
        <end position="103"/>
    </location>
</feature>
<dbReference type="GeneID" id="65097298"/>
<dbReference type="Gene3D" id="2.40.50.180">
    <property type="entry name" value="CheA-289, Domain 4"/>
    <property type="match status" value="1"/>
</dbReference>
<dbReference type="PROSITE" id="PS50112">
    <property type="entry name" value="PAS"/>
    <property type="match status" value="1"/>
</dbReference>
<dbReference type="PANTHER" id="PTHR22617:SF23">
    <property type="entry name" value="CHEMOTAXIS PROTEIN CHEW"/>
    <property type="match status" value="1"/>
</dbReference>
<organism evidence="5 6">
    <name type="scientific">Methanospirillum purgamenti</name>
    <dbReference type="NCBI Taxonomy" id="2834276"/>
    <lineage>
        <taxon>Archaea</taxon>
        <taxon>Methanobacteriati</taxon>
        <taxon>Methanobacteriota</taxon>
        <taxon>Stenosarchaea group</taxon>
        <taxon>Methanomicrobia</taxon>
        <taxon>Methanomicrobiales</taxon>
        <taxon>Methanospirillaceae</taxon>
        <taxon>Methanospirillum</taxon>
    </lineage>
</organism>
<evidence type="ECO:0000256" key="1">
    <source>
        <dbReference type="SAM" id="Coils"/>
    </source>
</evidence>
<dbReference type="InterPro" id="IPR002545">
    <property type="entry name" value="CheW-lke_dom"/>
</dbReference>
<dbReference type="AlphaFoldDB" id="A0A8E7EHW6"/>
<dbReference type="KEGG" id="mrtj:KHC33_08900"/>
<evidence type="ECO:0000313" key="5">
    <source>
        <dbReference type="EMBL" id="QVV87494.1"/>
    </source>
</evidence>
<dbReference type="PANTHER" id="PTHR22617">
    <property type="entry name" value="CHEMOTAXIS SENSOR HISTIDINE KINASE-RELATED"/>
    <property type="match status" value="1"/>
</dbReference>
<dbReference type="GO" id="GO:0007165">
    <property type="term" value="P:signal transduction"/>
    <property type="evidence" value="ECO:0007669"/>
    <property type="project" value="InterPro"/>
</dbReference>
<evidence type="ECO:0000256" key="2">
    <source>
        <dbReference type="SAM" id="MobiDB-lite"/>
    </source>
</evidence>
<feature type="region of interest" description="Disordered" evidence="2">
    <location>
        <begin position="448"/>
        <end position="473"/>
    </location>
</feature>
<dbReference type="PROSITE" id="PS50851">
    <property type="entry name" value="CHEW"/>
    <property type="match status" value="1"/>
</dbReference>
<dbReference type="Pfam" id="PF13188">
    <property type="entry name" value="PAS_8"/>
    <property type="match status" value="1"/>
</dbReference>
<protein>
    <submittedName>
        <fullName evidence="5">Chemotaxis protein CheW</fullName>
    </submittedName>
</protein>
<proteinExistence type="predicted"/>
<dbReference type="InterPro" id="IPR000014">
    <property type="entry name" value="PAS"/>
</dbReference>